<feature type="compositionally biased region" description="Gly residues" evidence="1">
    <location>
        <begin position="616"/>
        <end position="630"/>
    </location>
</feature>
<dbReference type="SUPFAM" id="SSF48097">
    <property type="entry name" value="Regulator of G-protein signaling, RGS"/>
    <property type="match status" value="1"/>
</dbReference>
<evidence type="ECO:0000259" key="2">
    <source>
        <dbReference type="PROSITE" id="PS50186"/>
    </source>
</evidence>
<dbReference type="EMBL" id="CP119877">
    <property type="protein sequence ID" value="WFD33684.1"/>
    <property type="molecule type" value="Genomic_DNA"/>
</dbReference>
<feature type="region of interest" description="Disordered" evidence="1">
    <location>
        <begin position="315"/>
        <end position="348"/>
    </location>
</feature>
<sequence>MTPAAPPQPPNGATAAQTSNRWNMRMNNRGLPVCRDLYDLYTAMILSLSERWTDWRFMLAFALSAAVQRVQALQFVQIERGPAKSGDNMLSLSQTKTLFVMDVQTAEKVCQAFVDAALLARLPHEEDDVYSPTPKGLHVVDRFVTRHGIATDAATNLLSVHPVCDKLLYLERDEHDDLFLSDAVVRIVFQRMVGLSPVREEDSSLGMILGPEQELCDEWGTYRTCGFEAAHALNWLLHFTSLVSSEEASTLAAHMVRLGWILPNGAVPPDMSMQVCTVRVDTPEGPQYGTFVFGDTYHVTRLGVSIAWQEHEAQRAEAERKKREEAEALAAAEAEHEASFASGSSEAAARSAGYSRGTIESPRRPFAERIARKLIEARSRHTSWSSQTAQEQVSKQTEEQPRPTTPARQQENNKPKSPTGSIRTVPTNTRSPSGSIPSHSPNASLRTNRIPKSPSISGNAKRSSSGSYWANVAQSEPKSPSRATTHSRTPSVATSTARSPHKRQSGTYGSTYKTHSRTPSTVTVHTEEEEARLAEPQVIEPTVDEEQEDPTHLAEPFQQTSLAVPAPAPAAEPRKSAEPSTAKTDDVPSTVPVGGPAGGIVEGSVGIPLGEPLGDPIGGPSGGPSGGPIGIGSRNPFYALSNKSRESNTNDSQHSPTKPTVTVSPPPKPRKRPALPAEPASADVFRDAKNEEMKTAPQTPTGSPPTDSTPFATPAAGPQTPAAPRPSTSNISTLANILHTSAKRKAYLAYLDAHSSSAPLHFWCEIERFRSKCRLASNGLLQDSDDESDAVHDMTAVFASGNGGPVDTPRRRAAQRPLLARYALRLEVFLAPGSEGDLGLSEQLVGEFKVALGRYAKREYSLPRRLSQLRADEVTAEAARESETQLANLLLVCAKAQKEVFKNLADERLDGFLAAHGQ</sequence>
<evidence type="ECO:0000313" key="3">
    <source>
        <dbReference type="EMBL" id="WFD33684.1"/>
    </source>
</evidence>
<accession>A0AAF0ERK6</accession>
<feature type="compositionally biased region" description="Basic and acidic residues" evidence="1">
    <location>
        <begin position="315"/>
        <end position="326"/>
    </location>
</feature>
<dbReference type="InterPro" id="IPR044926">
    <property type="entry name" value="RGS_subdomain_2"/>
</dbReference>
<organism evidence="3 4">
    <name type="scientific">Malassezia cuniculi</name>
    <dbReference type="NCBI Taxonomy" id="948313"/>
    <lineage>
        <taxon>Eukaryota</taxon>
        <taxon>Fungi</taxon>
        <taxon>Dikarya</taxon>
        <taxon>Basidiomycota</taxon>
        <taxon>Ustilaginomycotina</taxon>
        <taxon>Malasseziomycetes</taxon>
        <taxon>Malasseziales</taxon>
        <taxon>Malasseziaceae</taxon>
        <taxon>Malassezia</taxon>
    </lineage>
</organism>
<feature type="compositionally biased region" description="Polar residues" evidence="1">
    <location>
        <begin position="505"/>
        <end position="524"/>
    </location>
</feature>
<feature type="compositionally biased region" description="Polar residues" evidence="1">
    <location>
        <begin position="382"/>
        <end position="395"/>
    </location>
</feature>
<feature type="compositionally biased region" description="Low complexity" evidence="1">
    <location>
        <begin position="339"/>
        <end position="348"/>
    </location>
</feature>
<dbReference type="Pfam" id="PF25889">
    <property type="entry name" value="WHD_Fungal_DR"/>
    <property type="match status" value="1"/>
</dbReference>
<feature type="domain" description="DEP" evidence="2">
    <location>
        <begin position="227"/>
        <end position="295"/>
    </location>
</feature>
<protein>
    <submittedName>
        <fullName evidence="3">AMSH/STAMBP protein ubiquitin specific-protease</fullName>
    </submittedName>
</protein>
<feature type="region of interest" description="Disordered" evidence="1">
    <location>
        <begin position="692"/>
        <end position="730"/>
    </location>
</feature>
<dbReference type="AlphaFoldDB" id="A0AAF0ERK6"/>
<feature type="compositionally biased region" description="Polar residues" evidence="1">
    <location>
        <begin position="406"/>
        <end position="447"/>
    </location>
</feature>
<feature type="compositionally biased region" description="Polar residues" evidence="1">
    <location>
        <begin position="454"/>
        <end position="498"/>
    </location>
</feature>
<keyword evidence="4" id="KW-1185">Reference proteome</keyword>
<feature type="compositionally biased region" description="Low complexity" evidence="1">
    <location>
        <begin position="697"/>
        <end position="726"/>
    </location>
</feature>
<dbReference type="InterPro" id="IPR000591">
    <property type="entry name" value="DEP_dom"/>
</dbReference>
<dbReference type="PROSITE" id="PS50186">
    <property type="entry name" value="DEP"/>
    <property type="match status" value="1"/>
</dbReference>
<dbReference type="InterPro" id="IPR058855">
    <property type="entry name" value="RGS1/SST2-like_Fungal-DR"/>
</dbReference>
<proteinExistence type="predicted"/>
<name>A0AAF0ERK6_9BASI</name>
<dbReference type="Proteomes" id="UP001219933">
    <property type="component" value="Chromosome 1"/>
</dbReference>
<gene>
    <name evidence="3" type="primary">SST2</name>
    <name evidence="3" type="ORF">MCUN1_000497</name>
</gene>
<evidence type="ECO:0000313" key="4">
    <source>
        <dbReference type="Proteomes" id="UP001219933"/>
    </source>
</evidence>
<dbReference type="GO" id="GO:0035556">
    <property type="term" value="P:intracellular signal transduction"/>
    <property type="evidence" value="ECO:0007669"/>
    <property type="project" value="InterPro"/>
</dbReference>
<dbReference type="Gene3D" id="1.10.167.10">
    <property type="entry name" value="Regulator of G-protein Signalling 4, domain 2"/>
    <property type="match status" value="1"/>
</dbReference>
<feature type="region of interest" description="Disordered" evidence="1">
    <location>
        <begin position="378"/>
        <end position="680"/>
    </location>
</feature>
<evidence type="ECO:0000256" key="1">
    <source>
        <dbReference type="SAM" id="MobiDB-lite"/>
    </source>
</evidence>
<dbReference type="InterPro" id="IPR036305">
    <property type="entry name" value="RGS_sf"/>
</dbReference>
<reference evidence="3" key="1">
    <citation type="submission" date="2023-03" db="EMBL/GenBank/DDBJ databases">
        <title>Mating type loci evolution in Malassezia.</title>
        <authorList>
            <person name="Coelho M.A."/>
        </authorList>
    </citation>
    <scope>NUCLEOTIDE SEQUENCE</scope>
    <source>
        <strain evidence="3">CBS 11721</strain>
    </source>
</reference>